<dbReference type="EMBL" id="LAZR01000349">
    <property type="protein sequence ID" value="KKN73163.1"/>
    <property type="molecule type" value="Genomic_DNA"/>
</dbReference>
<reference evidence="2" key="1">
    <citation type="journal article" date="2015" name="Nature">
        <title>Complex archaea that bridge the gap between prokaryotes and eukaryotes.</title>
        <authorList>
            <person name="Spang A."/>
            <person name="Saw J.H."/>
            <person name="Jorgensen S.L."/>
            <person name="Zaremba-Niedzwiedzka K."/>
            <person name="Martijn J."/>
            <person name="Lind A.E."/>
            <person name="van Eijk R."/>
            <person name="Schleper C."/>
            <person name="Guy L."/>
            <person name="Ettema T.J."/>
        </authorList>
    </citation>
    <scope>NUCLEOTIDE SEQUENCE</scope>
</reference>
<accession>A0A0F9W532</accession>
<organism evidence="2">
    <name type="scientific">marine sediment metagenome</name>
    <dbReference type="NCBI Taxonomy" id="412755"/>
    <lineage>
        <taxon>unclassified sequences</taxon>
        <taxon>metagenomes</taxon>
        <taxon>ecological metagenomes</taxon>
    </lineage>
</organism>
<feature type="region of interest" description="Disordered" evidence="1">
    <location>
        <begin position="53"/>
        <end position="100"/>
    </location>
</feature>
<evidence type="ECO:0008006" key="3">
    <source>
        <dbReference type="Google" id="ProtNLM"/>
    </source>
</evidence>
<evidence type="ECO:0000313" key="2">
    <source>
        <dbReference type="EMBL" id="KKN73163.1"/>
    </source>
</evidence>
<evidence type="ECO:0000256" key="1">
    <source>
        <dbReference type="SAM" id="MobiDB-lite"/>
    </source>
</evidence>
<protein>
    <recommendedName>
        <fullName evidence="3">Large polyvalent protein associated domain-containing protein</fullName>
    </recommendedName>
</protein>
<sequence>MATAIELKQAGFNDTEIEQHIESENQRLSRAGFSQQEINSHFDMDQVGQEALTPSISPDLLFPQAADPSGVPAPSEPEPEFARPQFPSGTPENIRPPQGEFGDIIDDIKTVGQAANIILDQPVPKGEIQKRLKNMVTRGISSLALVIPGVSRSELIRELDEEVEKFTGFGPALVPAGGEAVGLAAEWFAFQQLFGLTHRGFSGLGKIQRVQKIGEAVKSFKGVDAFAQKFPRIFAANRDLLRAFAEGETLGQTIGLLEGLDEGETAGNILKIMNIRGLKVGVIAGGFSLASSIDTAVYVKSFRAALIKNVGAKTDAAIRKLPQGKADPRAKALITQENLELQQIDSLVAAVEAELIGLKEGKLFREGQAAVESPQTAANRIATKGVDFSKPPARGPARLKKGLGKPAKKPLLAVTRAGEIAERAGEIGKAIRQPVATARKAAARAVEPAARVPIKQAAEPTPEAAVARQAVERAPEGTKIPPVTKEGLEIAKAAVTEGRVEIDLADISKQSDELTAQVDDLIDKVRKEKGLTFEQADEDPEVKALSDKRDKIDIDIVREYGDRIKKVLSNNGVDVSLENQTFGIAHDIYFAPLINKDGSIFPSGANLVFDASSRIFSEDRQATIDKLAKRLLKDHLTKEGLSPEGVFSQASGLSKSEQKALVDRFIKKATKIHEEIENAFVVIGKPKQLAPAAVTEGKVSATQLWKERDTAFEILENAKIQRIDEGDSPEIETKINSAQTRFDESIKNIREVIKDTKIEGKIKPAWQLTKLQWETITLADLRSDLAKIDRMEKAVAEGKFGPDAIVELTEQGEVTTHKKLVEKALEEGKPVSAEVLKDYPDLAPAAITDKGDEIAKQVLRGQIARAKTEESRAELQARLDKLEGKPPAEVVISKPREVVTKIPKAPKTPVTEQEPTVDLKAKEAQVFNEAVRTQEKITAAEAGEVGIEPAGASFTDHINTFQSYQLPATSRIPQLTKRMKRVNGQRLAGKITPVVANKRIHKLRQLLLKQAVKEKIAIRVSEKGKVKIALRESGVFVPEEVATYNRYKNIEPLLGGGQDITRAIQQMDGALSIKEKLKLKEQAGPTERFVLFRTRTMTIQKLNWLKEKTIEIQGILTTKKESKLDKEINLVLEKIGAADRDTPIEQVLDKKTLAAFSKESIKAAQELRQFYDDLIEEQNAARLMRSQQPIPYRQNYSPNILRDTTVWEQLFLRDKTAKILEKKELPDYIRPNAPFNPRAQAREADIPYDKRVLSARELAESYIITASKDIFNTSIIQNNKAFIDQFRGQGLGKSAEYLSEWTATSFVGIKPKLDRAIKLPKWAGGSLRFFNRLRNLAVFPMNVAWSLSTQPLSLSNTIGRFGLVDTTRGFFQWLKPSIRKQAAQDYFSFIIKTTKRGGVTKQDASNLLGDNIKIQKTTGEFIENFTTILLTEMEKLLTGTSIRAAHITGVRRGLKGEALKNFASDGGGKTQSMYNDEDKPMILRSLIVKSGAPYQTYAFEVANTFREWLGRTGTPPDSKLYAMWSIARWLAAMSVLKMMANSVRGKEWSWWDLIPIPFREFWLTPIARKLTGEFVPGSAGLPAPVETAARVAKGINDVLEEGNWRKLRNEMLKYGPGVFGIPGGVQWARMVDAIIVYSSGGLTDRNGRVLFEMKSVSDLARAMFTGVWTTKGGRKRLSPKKAEKQKRKRGKFQFAE</sequence>
<feature type="region of interest" description="Disordered" evidence="1">
    <location>
        <begin position="1672"/>
        <end position="1696"/>
    </location>
</feature>
<name>A0A0F9W532_9ZZZZ</name>
<proteinExistence type="predicted"/>
<comment type="caution">
    <text evidence="2">The sequence shown here is derived from an EMBL/GenBank/DDBJ whole genome shotgun (WGS) entry which is preliminary data.</text>
</comment>
<gene>
    <name evidence="2" type="ORF">LCGC14_0403360</name>
</gene>